<evidence type="ECO:0000313" key="3">
    <source>
        <dbReference type="EMBL" id="MFD1588992.1"/>
    </source>
</evidence>
<keyword evidence="4" id="KW-1185">Reference proteome</keyword>
<evidence type="ECO:0000313" key="4">
    <source>
        <dbReference type="Proteomes" id="UP001597119"/>
    </source>
</evidence>
<evidence type="ECO:0008006" key="5">
    <source>
        <dbReference type="Google" id="ProtNLM"/>
    </source>
</evidence>
<feature type="region of interest" description="Disordered" evidence="2">
    <location>
        <begin position="27"/>
        <end position="46"/>
    </location>
</feature>
<accession>A0ABD6CFA9</accession>
<dbReference type="Gene3D" id="2.60.40.1240">
    <property type="match status" value="1"/>
</dbReference>
<proteinExistence type="predicted"/>
<dbReference type="InterPro" id="IPR029050">
    <property type="entry name" value="Immunoprotect_excell_Ig-like"/>
</dbReference>
<feature type="compositionally biased region" description="Low complexity" evidence="2">
    <location>
        <begin position="285"/>
        <end position="295"/>
    </location>
</feature>
<reference evidence="3 4" key="1">
    <citation type="journal article" date="2019" name="Int. J. Syst. Evol. Microbiol.">
        <title>The Global Catalogue of Microorganisms (GCM) 10K type strain sequencing project: providing services to taxonomists for standard genome sequencing and annotation.</title>
        <authorList>
            <consortium name="The Broad Institute Genomics Platform"/>
            <consortium name="The Broad Institute Genome Sequencing Center for Infectious Disease"/>
            <person name="Wu L."/>
            <person name="Ma J."/>
        </authorList>
    </citation>
    <scope>NUCLEOTIDE SEQUENCE [LARGE SCALE GENOMIC DNA]</scope>
    <source>
        <strain evidence="3 4">CGMCC 1.12125</strain>
    </source>
</reference>
<feature type="region of interest" description="Disordered" evidence="2">
    <location>
        <begin position="285"/>
        <end position="310"/>
    </location>
</feature>
<evidence type="ECO:0000256" key="2">
    <source>
        <dbReference type="SAM" id="MobiDB-lite"/>
    </source>
</evidence>
<dbReference type="AlphaFoldDB" id="A0ABD6CFA9"/>
<sequence length="310" mass="32975">MKRRALLTSVGVGMAGMAGCLGGNSNDGGSSANKNQAPSVSVSTPKGKKASFTLAKINASSKAEVSKKYQFEITVKNTGDQPGVYQAPAKVRTGDSVKYKPVTNALVYVEPGKTKTAQITLPPFNSVGKADIRFDSPENSWQVDVIGPKLPFGGTFRADGFDITYESIEIKDSVTYSVSGFSSERTYTPPGGSKLAVVTVKLRSIGGADWMADPYNYKARVDGVTRTPFTDAAYGKQTLADGEIKRVKLPYEVPEDATKSDVVFRYNAQRADKYARWSAKYAAEAETGDAGTGSTDEGEDSSSTETTTAG</sequence>
<dbReference type="PROSITE" id="PS51257">
    <property type="entry name" value="PROKAR_LIPOPROTEIN"/>
    <property type="match status" value="1"/>
</dbReference>
<organism evidence="3 4">
    <name type="scientific">Halorientalis brevis</name>
    <dbReference type="NCBI Taxonomy" id="1126241"/>
    <lineage>
        <taxon>Archaea</taxon>
        <taxon>Methanobacteriati</taxon>
        <taxon>Methanobacteriota</taxon>
        <taxon>Stenosarchaea group</taxon>
        <taxon>Halobacteria</taxon>
        <taxon>Halobacteriales</taxon>
        <taxon>Haloarculaceae</taxon>
        <taxon>Halorientalis</taxon>
    </lineage>
</organism>
<dbReference type="Proteomes" id="UP001597119">
    <property type="component" value="Unassembled WGS sequence"/>
</dbReference>
<dbReference type="EMBL" id="JBHUDJ010000014">
    <property type="protein sequence ID" value="MFD1588992.1"/>
    <property type="molecule type" value="Genomic_DNA"/>
</dbReference>
<gene>
    <name evidence="3" type="ORF">ACFR9U_18590</name>
</gene>
<dbReference type="RefSeq" id="WP_247378643.1">
    <property type="nucleotide sequence ID" value="NZ_JALLGV010000005.1"/>
</dbReference>
<name>A0ABD6CFA9_9EURY</name>
<evidence type="ECO:0000256" key="1">
    <source>
        <dbReference type="ARBA" id="ARBA00022729"/>
    </source>
</evidence>
<comment type="caution">
    <text evidence="3">The sequence shown here is derived from an EMBL/GenBank/DDBJ whole genome shotgun (WGS) entry which is preliminary data.</text>
</comment>
<keyword evidence="1" id="KW-0732">Signal</keyword>
<protein>
    <recommendedName>
        <fullName evidence="5">DUF4352 domain-containing protein</fullName>
    </recommendedName>
</protein>